<protein>
    <submittedName>
        <fullName evidence="1">Uncharacterized protein</fullName>
    </submittedName>
</protein>
<dbReference type="AlphaFoldDB" id="A0A9J5Y4Y4"/>
<organism evidence="1 2">
    <name type="scientific">Solanum commersonii</name>
    <name type="common">Commerson's wild potato</name>
    <name type="synonym">Commerson's nightshade</name>
    <dbReference type="NCBI Taxonomy" id="4109"/>
    <lineage>
        <taxon>Eukaryota</taxon>
        <taxon>Viridiplantae</taxon>
        <taxon>Streptophyta</taxon>
        <taxon>Embryophyta</taxon>
        <taxon>Tracheophyta</taxon>
        <taxon>Spermatophyta</taxon>
        <taxon>Magnoliopsida</taxon>
        <taxon>eudicotyledons</taxon>
        <taxon>Gunneridae</taxon>
        <taxon>Pentapetalae</taxon>
        <taxon>asterids</taxon>
        <taxon>lamiids</taxon>
        <taxon>Solanales</taxon>
        <taxon>Solanaceae</taxon>
        <taxon>Solanoideae</taxon>
        <taxon>Solaneae</taxon>
        <taxon>Solanum</taxon>
    </lineage>
</organism>
<dbReference type="EMBL" id="JACXVP010000007">
    <property type="protein sequence ID" value="KAG5594959.1"/>
    <property type="molecule type" value="Genomic_DNA"/>
</dbReference>
<sequence length="45" mass="5039">MSMTPLHLLGMSFSSSSLSSILFDGHYHWKGWKKLQFLLAVVSVA</sequence>
<proteinExistence type="predicted"/>
<reference evidence="1 2" key="1">
    <citation type="submission" date="2020-09" db="EMBL/GenBank/DDBJ databases">
        <title>De no assembly of potato wild relative species, Solanum commersonii.</title>
        <authorList>
            <person name="Cho K."/>
        </authorList>
    </citation>
    <scope>NUCLEOTIDE SEQUENCE [LARGE SCALE GENOMIC DNA]</scope>
    <source>
        <strain evidence="1">LZ3.2</strain>
        <tissue evidence="1">Leaf</tissue>
    </source>
</reference>
<evidence type="ECO:0000313" key="2">
    <source>
        <dbReference type="Proteomes" id="UP000824120"/>
    </source>
</evidence>
<keyword evidence="2" id="KW-1185">Reference proteome</keyword>
<dbReference type="Proteomes" id="UP000824120">
    <property type="component" value="Chromosome 7"/>
</dbReference>
<name>A0A9J5Y4Y4_SOLCO</name>
<comment type="caution">
    <text evidence="1">The sequence shown here is derived from an EMBL/GenBank/DDBJ whole genome shotgun (WGS) entry which is preliminary data.</text>
</comment>
<evidence type="ECO:0000313" key="1">
    <source>
        <dbReference type="EMBL" id="KAG5594959.1"/>
    </source>
</evidence>
<accession>A0A9J5Y4Y4</accession>
<gene>
    <name evidence="1" type="ORF">H5410_036191</name>
</gene>